<dbReference type="Proteomes" id="UP001295684">
    <property type="component" value="Unassembled WGS sequence"/>
</dbReference>
<accession>A0AAD2D9X8</accession>
<dbReference type="AlphaFoldDB" id="A0AAD2D9X8"/>
<dbReference type="Pfam" id="PF05277">
    <property type="entry name" value="DUF726"/>
    <property type="match status" value="1"/>
</dbReference>
<name>A0AAD2D9X8_EUPCR</name>
<proteinExistence type="predicted"/>
<keyword evidence="3" id="KW-1133">Transmembrane helix</keyword>
<comment type="subcellular location">
    <subcellularLocation>
        <location evidence="1">Membrane</location>
        <topology evidence="1">Multi-pass membrane protein</topology>
    </subcellularLocation>
</comment>
<dbReference type="PANTHER" id="PTHR17920:SF3">
    <property type="entry name" value="TRANSMEMBRANE AND COILED-COIL DOMAIN-CONTAINING PROTEIN 4"/>
    <property type="match status" value="1"/>
</dbReference>
<evidence type="ECO:0000313" key="7">
    <source>
        <dbReference type="Proteomes" id="UP001295684"/>
    </source>
</evidence>
<comment type="caution">
    <text evidence="6">The sequence shown here is derived from an EMBL/GenBank/DDBJ whole genome shotgun (WGS) entry which is preliminary data.</text>
</comment>
<keyword evidence="4" id="KW-0472">Membrane</keyword>
<keyword evidence="2" id="KW-0812">Transmembrane</keyword>
<sequence>MKATNRFEIQDETGFENAQIVITRLELIVRIGAFFEKKEGKASFEKYLENIGKLENETEDIINGCLEDIKSSDTSLDSSEDEVISLKSEVDKEEAHLREDLTKTKKELRKIRDDLILSFMKEFHPGRYSEVNSQIATYTGDHISKISIYNKLKTKSYEDSSAKPRKVKSFVRSHKPPIINSIKSELPIFPEMISSAFNLKFWDDAGEAFDYTLGLASSSEEVQSFANDFSKFLKKCPKIPWKSAAFDIETSQVIQLFTYFYLCQTPKSKADQRRIQDSFSGLVEWYAYWAETQGEDSEEIIHQAHQDIKNLSRAKSEQLRQDIFDKGLGDQRYFVIWNIAIYLLGIVEDKHDIHYKVNQAALDYYMSNFLAHLYPGAKGKEMYLMLYKKISKIFYGSNKDMFSSSYYKDFIASRPPNTVDYVAFMDQITTDSDFQKEYIQAITKEFKHKDTNLTAKILKKMFKESAELISDNDGFMAKFECITPNVTFSKHAIIAISGWTSETNDSQQKNWQGMIDQFIGNSNIPIYAFSYAASTIWDVLKAILKPGFSSSMKWFIKTISKTLGIAAQGIDVINKVRKQFIECMKMAEATGKVLAHSLMSQFPFKDTSITLLGFSLGTQVIYSCLEELKAYECDHIINNVYFLGGAASVTDSDAWKHSLSVTNGVNNNCYCTSDYILQICRATLFQYPIGLGPILKDDHGYVEAKEEEDDSRNGYRLANLDVTKEASGHVFYRGNMEKILDKIDFIG</sequence>
<evidence type="ECO:0000256" key="5">
    <source>
        <dbReference type="SAM" id="Coils"/>
    </source>
</evidence>
<dbReference type="PANTHER" id="PTHR17920">
    <property type="entry name" value="TRANSMEMBRANE AND COILED-COIL DOMAIN-CONTAINING PROTEIN 4 TMCO4"/>
    <property type="match status" value="1"/>
</dbReference>
<protein>
    <recommendedName>
        <fullName evidence="8">DUF726 domain-containing protein</fullName>
    </recommendedName>
</protein>
<evidence type="ECO:0000256" key="4">
    <source>
        <dbReference type="ARBA" id="ARBA00023136"/>
    </source>
</evidence>
<dbReference type="EMBL" id="CAMPGE010027323">
    <property type="protein sequence ID" value="CAI2384965.1"/>
    <property type="molecule type" value="Genomic_DNA"/>
</dbReference>
<dbReference type="GO" id="GO:0016020">
    <property type="term" value="C:membrane"/>
    <property type="evidence" value="ECO:0007669"/>
    <property type="project" value="UniProtKB-SubCell"/>
</dbReference>
<evidence type="ECO:0000313" key="6">
    <source>
        <dbReference type="EMBL" id="CAI2384965.1"/>
    </source>
</evidence>
<gene>
    <name evidence="6" type="ORF">ECRASSUSDP1_LOCUS26505</name>
</gene>
<evidence type="ECO:0000256" key="2">
    <source>
        <dbReference type="ARBA" id="ARBA00022692"/>
    </source>
</evidence>
<evidence type="ECO:0008006" key="8">
    <source>
        <dbReference type="Google" id="ProtNLM"/>
    </source>
</evidence>
<feature type="coiled-coil region" evidence="5">
    <location>
        <begin position="76"/>
        <end position="114"/>
    </location>
</feature>
<dbReference type="InterPro" id="IPR007941">
    <property type="entry name" value="DUF726"/>
</dbReference>
<organism evidence="6 7">
    <name type="scientific">Euplotes crassus</name>
    <dbReference type="NCBI Taxonomy" id="5936"/>
    <lineage>
        <taxon>Eukaryota</taxon>
        <taxon>Sar</taxon>
        <taxon>Alveolata</taxon>
        <taxon>Ciliophora</taxon>
        <taxon>Intramacronucleata</taxon>
        <taxon>Spirotrichea</taxon>
        <taxon>Hypotrichia</taxon>
        <taxon>Euplotida</taxon>
        <taxon>Euplotidae</taxon>
        <taxon>Moneuplotes</taxon>
    </lineage>
</organism>
<keyword evidence="5" id="KW-0175">Coiled coil</keyword>
<keyword evidence="7" id="KW-1185">Reference proteome</keyword>
<reference evidence="6" key="1">
    <citation type="submission" date="2023-07" db="EMBL/GenBank/DDBJ databases">
        <authorList>
            <consortium name="AG Swart"/>
            <person name="Singh M."/>
            <person name="Singh A."/>
            <person name="Seah K."/>
            <person name="Emmerich C."/>
        </authorList>
    </citation>
    <scope>NUCLEOTIDE SEQUENCE</scope>
    <source>
        <strain evidence="6">DP1</strain>
    </source>
</reference>
<evidence type="ECO:0000256" key="1">
    <source>
        <dbReference type="ARBA" id="ARBA00004141"/>
    </source>
</evidence>
<evidence type="ECO:0000256" key="3">
    <source>
        <dbReference type="ARBA" id="ARBA00022989"/>
    </source>
</evidence>